<reference evidence="1 2" key="2">
    <citation type="submission" date="2017-04" db="EMBL/GenBank/DDBJ databases">
        <title>CpG methylation of centromeres and impact of large insertions on vertebrate speciation.</title>
        <authorList>
            <person name="Ichikawa K."/>
            <person name="Yoshimura J."/>
            <person name="Morishita S."/>
        </authorList>
    </citation>
    <scope>NUCLEOTIDE SEQUENCE</scope>
    <source>
        <strain evidence="1 2">HSOK</strain>
    </source>
</reference>
<organism evidence="1 2">
    <name type="scientific">Oryzias latipes</name>
    <name type="common">Japanese rice fish</name>
    <name type="synonym">Japanese killifish</name>
    <dbReference type="NCBI Taxonomy" id="8090"/>
    <lineage>
        <taxon>Eukaryota</taxon>
        <taxon>Metazoa</taxon>
        <taxon>Chordata</taxon>
        <taxon>Craniata</taxon>
        <taxon>Vertebrata</taxon>
        <taxon>Euteleostomi</taxon>
        <taxon>Actinopterygii</taxon>
        <taxon>Neopterygii</taxon>
        <taxon>Teleostei</taxon>
        <taxon>Neoteleostei</taxon>
        <taxon>Acanthomorphata</taxon>
        <taxon>Ovalentaria</taxon>
        <taxon>Atherinomorphae</taxon>
        <taxon>Beloniformes</taxon>
        <taxon>Adrianichthyidae</taxon>
        <taxon>Oryziinae</taxon>
        <taxon>Oryzias</taxon>
    </lineage>
</organism>
<dbReference type="GO" id="GO:0003676">
    <property type="term" value="F:nucleic acid binding"/>
    <property type="evidence" value="ECO:0007669"/>
    <property type="project" value="InterPro"/>
</dbReference>
<reference evidence="1" key="4">
    <citation type="submission" date="2025-09" db="UniProtKB">
        <authorList>
            <consortium name="Ensembl"/>
        </authorList>
    </citation>
    <scope>IDENTIFICATION</scope>
    <source>
        <strain evidence="1">HSOK</strain>
    </source>
</reference>
<sequence>MRNTPNFLFMDDDAPPHGARIVTAGLQEVGVAFMVQPAMTPDLNPIQQLYVELVEERETPLSTGLVEG</sequence>
<name>A0A3P9JQ21_ORYLA</name>
<reference evidence="1" key="3">
    <citation type="submission" date="2025-08" db="UniProtKB">
        <authorList>
            <consortium name="Ensembl"/>
        </authorList>
    </citation>
    <scope>IDENTIFICATION</scope>
    <source>
        <strain evidence="1">HSOK</strain>
    </source>
</reference>
<evidence type="ECO:0000313" key="2">
    <source>
        <dbReference type="Proteomes" id="UP000265200"/>
    </source>
</evidence>
<reference key="1">
    <citation type="journal article" date="2007" name="Nature">
        <title>The medaka draft genome and insights into vertebrate genome evolution.</title>
        <authorList>
            <person name="Kasahara M."/>
            <person name="Naruse K."/>
            <person name="Sasaki S."/>
            <person name="Nakatani Y."/>
            <person name="Qu W."/>
            <person name="Ahsan B."/>
            <person name="Yamada T."/>
            <person name="Nagayasu Y."/>
            <person name="Doi K."/>
            <person name="Kasai Y."/>
            <person name="Jindo T."/>
            <person name="Kobayashi D."/>
            <person name="Shimada A."/>
            <person name="Toyoda A."/>
            <person name="Kuroki Y."/>
            <person name="Fujiyama A."/>
            <person name="Sasaki T."/>
            <person name="Shimizu A."/>
            <person name="Asakawa S."/>
            <person name="Shimizu N."/>
            <person name="Hashimoto S."/>
            <person name="Yang J."/>
            <person name="Lee Y."/>
            <person name="Matsushima K."/>
            <person name="Sugano S."/>
            <person name="Sakaizumi M."/>
            <person name="Narita T."/>
            <person name="Ohishi K."/>
            <person name="Haga S."/>
            <person name="Ohta F."/>
            <person name="Nomoto H."/>
            <person name="Nogata K."/>
            <person name="Morishita T."/>
            <person name="Endo T."/>
            <person name="Shin-I T."/>
            <person name="Takeda H."/>
            <person name="Morishita S."/>
            <person name="Kohara Y."/>
        </authorList>
    </citation>
    <scope>NUCLEOTIDE SEQUENCE [LARGE SCALE GENOMIC DNA]</scope>
    <source>
        <strain>Hd-rR</strain>
    </source>
</reference>
<dbReference type="Ensembl" id="ENSORLT00015028305.1">
    <property type="protein sequence ID" value="ENSORLP00015034461.1"/>
    <property type="gene ID" value="ENSORLG00015020467.1"/>
</dbReference>
<proteinExistence type="predicted"/>
<protein>
    <recommendedName>
        <fullName evidence="3">Tc1-like transposase DDE domain-containing protein</fullName>
    </recommendedName>
</protein>
<dbReference type="Proteomes" id="UP000265200">
    <property type="component" value="Chromosome 1"/>
</dbReference>
<dbReference type="InterPro" id="IPR036397">
    <property type="entry name" value="RNaseH_sf"/>
</dbReference>
<evidence type="ECO:0000313" key="1">
    <source>
        <dbReference type="Ensembl" id="ENSORLP00015034461.1"/>
    </source>
</evidence>
<dbReference type="Gene3D" id="3.30.420.10">
    <property type="entry name" value="Ribonuclease H-like superfamily/Ribonuclease H"/>
    <property type="match status" value="1"/>
</dbReference>
<accession>A0A3P9JQ21</accession>
<evidence type="ECO:0008006" key="3">
    <source>
        <dbReference type="Google" id="ProtNLM"/>
    </source>
</evidence>
<dbReference type="AlphaFoldDB" id="A0A3P9JQ21"/>